<feature type="domain" description="RNase H type-1" evidence="1">
    <location>
        <begin position="7"/>
        <end position="60"/>
    </location>
</feature>
<dbReference type="AlphaFoldDB" id="A0AA88J7X7"/>
<dbReference type="GO" id="GO:0004523">
    <property type="term" value="F:RNA-DNA hybrid ribonuclease activity"/>
    <property type="evidence" value="ECO:0007669"/>
    <property type="project" value="InterPro"/>
</dbReference>
<keyword evidence="3" id="KW-1185">Reference proteome</keyword>
<name>A0AA88J7X7_FICCA</name>
<evidence type="ECO:0000313" key="3">
    <source>
        <dbReference type="Proteomes" id="UP001187192"/>
    </source>
</evidence>
<accession>A0AA88J7X7</accession>
<reference evidence="2" key="1">
    <citation type="submission" date="2023-07" db="EMBL/GenBank/DDBJ databases">
        <title>draft genome sequence of fig (Ficus carica).</title>
        <authorList>
            <person name="Takahashi T."/>
            <person name="Nishimura K."/>
        </authorList>
    </citation>
    <scope>NUCLEOTIDE SEQUENCE</scope>
</reference>
<proteinExistence type="predicted"/>
<dbReference type="Pfam" id="PF13456">
    <property type="entry name" value="RVT_3"/>
    <property type="match status" value="1"/>
</dbReference>
<evidence type="ECO:0000313" key="2">
    <source>
        <dbReference type="EMBL" id="GMN63366.1"/>
    </source>
</evidence>
<comment type="caution">
    <text evidence="2">The sequence shown here is derived from an EMBL/GenBank/DDBJ whole genome shotgun (WGS) entry which is preliminary data.</text>
</comment>
<dbReference type="Proteomes" id="UP001187192">
    <property type="component" value="Unassembled WGS sequence"/>
</dbReference>
<sequence length="84" mass="9223">MGFISVEAVICDSDGIILDFQAKKIHGSFSPFMAECLGLREGLLFAKDCGICIQIAEFHSSGLALLYAVKLIEWLIVLLLLCLF</sequence>
<dbReference type="EMBL" id="BTGU01000148">
    <property type="protein sequence ID" value="GMN63366.1"/>
    <property type="molecule type" value="Genomic_DNA"/>
</dbReference>
<organism evidence="2 3">
    <name type="scientific">Ficus carica</name>
    <name type="common">Common fig</name>
    <dbReference type="NCBI Taxonomy" id="3494"/>
    <lineage>
        <taxon>Eukaryota</taxon>
        <taxon>Viridiplantae</taxon>
        <taxon>Streptophyta</taxon>
        <taxon>Embryophyta</taxon>
        <taxon>Tracheophyta</taxon>
        <taxon>Spermatophyta</taxon>
        <taxon>Magnoliopsida</taxon>
        <taxon>eudicotyledons</taxon>
        <taxon>Gunneridae</taxon>
        <taxon>Pentapetalae</taxon>
        <taxon>rosids</taxon>
        <taxon>fabids</taxon>
        <taxon>Rosales</taxon>
        <taxon>Moraceae</taxon>
        <taxon>Ficeae</taxon>
        <taxon>Ficus</taxon>
    </lineage>
</organism>
<dbReference type="GO" id="GO:0003676">
    <property type="term" value="F:nucleic acid binding"/>
    <property type="evidence" value="ECO:0007669"/>
    <property type="project" value="InterPro"/>
</dbReference>
<dbReference type="InterPro" id="IPR002156">
    <property type="entry name" value="RNaseH_domain"/>
</dbReference>
<protein>
    <recommendedName>
        <fullName evidence="1">RNase H type-1 domain-containing protein</fullName>
    </recommendedName>
</protein>
<dbReference type="Gramene" id="FCD_00029959-RA">
    <property type="protein sequence ID" value="FCD_00029959-RA:cds"/>
    <property type="gene ID" value="FCD_00029959"/>
</dbReference>
<gene>
    <name evidence="2" type="ORF">TIFTF001_032438</name>
</gene>
<evidence type="ECO:0000259" key="1">
    <source>
        <dbReference type="Pfam" id="PF13456"/>
    </source>
</evidence>